<sequence>MIKTLTKVGIEGTFLNIIKAIYDKPTANIILNGEKLKAFSLKSGTRQGCPLLPMLFNIVLEVLATAVRQTKEIKGNQIGIEEVKLSLYANNMILHIENLKDSTRKLLEMNNKFSKVAGYNINIQKSVAVMHTNNEILEKEYKNTIPFKMAHKKIKYLGIYLTKEVKDLYGENYKTLIKEIKEDVKKWKDIPCSWVGKINIVKMAILPKAIYRFNAIPIKLPMTFFTELQQTIQKFMWNHKRARIAKAILRSKNQAGGITLPDFRQYHKATIINTNVVLVPKQAYRPMEQNREPRSKS</sequence>
<evidence type="ECO:0000259" key="1">
    <source>
        <dbReference type="PROSITE" id="PS50878"/>
    </source>
</evidence>
<reference evidence="2" key="1">
    <citation type="submission" date="2025-05" db="UniProtKB">
        <authorList>
            <consortium name="Ensembl"/>
        </authorList>
    </citation>
    <scope>IDENTIFICATION</scope>
</reference>
<accession>A0A8D0I8K0</accession>
<dbReference type="PANTHER" id="PTHR19446">
    <property type="entry name" value="REVERSE TRANSCRIPTASES"/>
    <property type="match status" value="1"/>
</dbReference>
<dbReference type="AlphaFoldDB" id="A0A8D0I8K0"/>
<dbReference type="Proteomes" id="UP000694722">
    <property type="component" value="Unplaced"/>
</dbReference>
<protein>
    <recommendedName>
        <fullName evidence="1">Reverse transcriptase domain-containing protein</fullName>
    </recommendedName>
</protein>
<name>A0A8D0I8K0_PIG</name>
<dbReference type="InterPro" id="IPR000477">
    <property type="entry name" value="RT_dom"/>
</dbReference>
<dbReference type="Ensembl" id="ENSSSCT00050041660.1">
    <property type="protein sequence ID" value="ENSSSCP00050017212.1"/>
    <property type="gene ID" value="ENSSSCG00050030996.1"/>
</dbReference>
<dbReference type="Ensembl" id="ENSSSCT00040021246.1">
    <property type="protein sequence ID" value="ENSSSCP00040008902.1"/>
    <property type="gene ID" value="ENSSSCG00040015806.1"/>
</dbReference>
<evidence type="ECO:0000313" key="3">
    <source>
        <dbReference type="Proteomes" id="UP000694571"/>
    </source>
</evidence>
<organism evidence="2 3">
    <name type="scientific">Sus scrofa</name>
    <name type="common">Pig</name>
    <dbReference type="NCBI Taxonomy" id="9823"/>
    <lineage>
        <taxon>Eukaryota</taxon>
        <taxon>Metazoa</taxon>
        <taxon>Chordata</taxon>
        <taxon>Craniata</taxon>
        <taxon>Vertebrata</taxon>
        <taxon>Euteleostomi</taxon>
        <taxon>Mammalia</taxon>
        <taxon>Eutheria</taxon>
        <taxon>Laurasiatheria</taxon>
        <taxon>Artiodactyla</taxon>
        <taxon>Suina</taxon>
        <taxon>Suidae</taxon>
        <taxon>Sus</taxon>
    </lineage>
</organism>
<feature type="domain" description="Reverse transcriptase" evidence="1">
    <location>
        <begin position="1"/>
        <end position="161"/>
    </location>
</feature>
<proteinExistence type="predicted"/>
<dbReference type="Pfam" id="PF00078">
    <property type="entry name" value="RVT_1"/>
    <property type="match status" value="1"/>
</dbReference>
<evidence type="ECO:0000313" key="2">
    <source>
        <dbReference type="Ensembl" id="ENSSSCP00050017212.1"/>
    </source>
</evidence>
<dbReference type="Proteomes" id="UP000694571">
    <property type="component" value="Unplaced"/>
</dbReference>
<dbReference type="PROSITE" id="PS50878">
    <property type="entry name" value="RT_POL"/>
    <property type="match status" value="1"/>
</dbReference>